<accession>A0A5J4NYK5</accession>
<evidence type="ECO:0000313" key="3">
    <source>
        <dbReference type="Proteomes" id="UP000324629"/>
    </source>
</evidence>
<proteinExistence type="predicted"/>
<keyword evidence="3" id="KW-1185">Reference proteome</keyword>
<dbReference type="Proteomes" id="UP000324629">
    <property type="component" value="Unassembled WGS sequence"/>
</dbReference>
<dbReference type="EMBL" id="QNGE01000346">
    <property type="protein sequence ID" value="KAA3680807.1"/>
    <property type="molecule type" value="Genomic_DNA"/>
</dbReference>
<evidence type="ECO:0000256" key="1">
    <source>
        <dbReference type="SAM" id="MobiDB-lite"/>
    </source>
</evidence>
<gene>
    <name evidence="2" type="ORF">DEA37_0001748</name>
</gene>
<reference evidence="2 3" key="1">
    <citation type="journal article" date="2019" name="Gigascience">
        <title>Whole-genome sequence of the oriental lung fluke Paragonimus westermani.</title>
        <authorList>
            <person name="Oey H."/>
            <person name="Zakrzewski M."/>
            <person name="Narain K."/>
            <person name="Devi K.R."/>
            <person name="Agatsuma T."/>
            <person name="Nawaratna S."/>
            <person name="Gobert G.N."/>
            <person name="Jones M.K."/>
            <person name="Ragan M.A."/>
            <person name="McManus D.P."/>
            <person name="Krause L."/>
        </authorList>
    </citation>
    <scope>NUCLEOTIDE SEQUENCE [LARGE SCALE GENOMIC DNA]</scope>
    <source>
        <strain evidence="2 3">IND2009</strain>
    </source>
</reference>
<feature type="compositionally biased region" description="Polar residues" evidence="1">
    <location>
        <begin position="308"/>
        <end position="319"/>
    </location>
</feature>
<name>A0A5J4NYK5_9TREM</name>
<dbReference type="AlphaFoldDB" id="A0A5J4NYK5"/>
<sequence length="476" mass="53644">MGRELRTVHHVLIPTGTLPHQPGQTGAHTEFSIGLPVYARNYRPTHEEWIDGVMHARREKVLLVVPVGNSTWVRHRNQLRLRHPLASMRGTQQSLPLDVLLGTFTIPAVVRSPVPTTDLCADDRLLRRRWTDRQKSSSSGSVCLPFQRNAGPPPTGIISIVGSNCQTLRTPRPPAPTLAMPLAIVSRSSCPIDPEEQLKSHLMSCPGICTQASFFPLKPCPVLSCPIEKNRNRNLSDTKQSRFTGKTAPIIFIEKQQYLRLLLNGGRPRVSIGHLAAVSFHDFASSNRLFGTTSNEGRQNKSEVQIDPSPTTLLNSRPSFPGSISHSPFPFLEKSSEEIAFKCIYTSCLRLFNKLPEIRQLTHDNPTPHDTQGLSAFHIVRNRCRREIREHTKFVQEKILLRARGNKNFLFKHMRRLRKNKPSAFSLRLSSGETSSDSLVVAEFFREYYSAVYNVASPCWHPVLPLQKFRQPLVTA</sequence>
<organism evidence="2 3">
    <name type="scientific">Paragonimus westermani</name>
    <dbReference type="NCBI Taxonomy" id="34504"/>
    <lineage>
        <taxon>Eukaryota</taxon>
        <taxon>Metazoa</taxon>
        <taxon>Spiralia</taxon>
        <taxon>Lophotrochozoa</taxon>
        <taxon>Platyhelminthes</taxon>
        <taxon>Trematoda</taxon>
        <taxon>Digenea</taxon>
        <taxon>Plagiorchiida</taxon>
        <taxon>Troglotremata</taxon>
        <taxon>Troglotrematidae</taxon>
        <taxon>Paragonimus</taxon>
    </lineage>
</organism>
<protein>
    <submittedName>
        <fullName evidence="2">Uncharacterized protein</fullName>
    </submittedName>
</protein>
<evidence type="ECO:0000313" key="2">
    <source>
        <dbReference type="EMBL" id="KAA3680807.1"/>
    </source>
</evidence>
<feature type="region of interest" description="Disordered" evidence="1">
    <location>
        <begin position="291"/>
        <end position="319"/>
    </location>
</feature>
<comment type="caution">
    <text evidence="2">The sequence shown here is derived from an EMBL/GenBank/DDBJ whole genome shotgun (WGS) entry which is preliminary data.</text>
</comment>